<dbReference type="GO" id="GO:0016491">
    <property type="term" value="F:oxidoreductase activity"/>
    <property type="evidence" value="ECO:0007669"/>
    <property type="project" value="InterPro"/>
</dbReference>
<evidence type="ECO:0000313" key="2">
    <source>
        <dbReference type="EMBL" id="RRA98948.1"/>
    </source>
</evidence>
<feature type="domain" description="Thioredoxin" evidence="1">
    <location>
        <begin position="30"/>
        <end position="203"/>
    </location>
</feature>
<protein>
    <recommendedName>
        <fullName evidence="1">Thioredoxin domain-containing protein</fullName>
    </recommendedName>
</protein>
<dbReference type="InterPro" id="IPR000866">
    <property type="entry name" value="AhpC/TSA"/>
</dbReference>
<evidence type="ECO:0000313" key="3">
    <source>
        <dbReference type="Proteomes" id="UP000271925"/>
    </source>
</evidence>
<dbReference type="RefSeq" id="WP_124878874.1">
    <property type="nucleotide sequence ID" value="NZ_RQJO01000015.1"/>
</dbReference>
<dbReference type="EMBL" id="RQJO01000015">
    <property type="protein sequence ID" value="RRA98948.1"/>
    <property type="molecule type" value="Genomic_DNA"/>
</dbReference>
<dbReference type="InterPro" id="IPR013766">
    <property type="entry name" value="Thioredoxin_domain"/>
</dbReference>
<keyword evidence="3" id="KW-1185">Reference proteome</keyword>
<comment type="caution">
    <text evidence="2">The sequence shown here is derived from an EMBL/GenBank/DDBJ whole genome shotgun (WGS) entry which is preliminary data.</text>
</comment>
<reference evidence="2 3" key="1">
    <citation type="submission" date="2018-11" db="EMBL/GenBank/DDBJ databases">
        <authorList>
            <person name="Zhou Z."/>
            <person name="Wang G."/>
        </authorList>
    </citation>
    <scope>NUCLEOTIDE SEQUENCE [LARGE SCALE GENOMIC DNA]</scope>
    <source>
        <strain evidence="2 3">KCTC52004</strain>
    </source>
</reference>
<gene>
    <name evidence="2" type="ORF">EHT25_28610</name>
</gene>
<organism evidence="2 3">
    <name type="scientific">Larkinella rosea</name>
    <dbReference type="NCBI Taxonomy" id="2025312"/>
    <lineage>
        <taxon>Bacteria</taxon>
        <taxon>Pseudomonadati</taxon>
        <taxon>Bacteroidota</taxon>
        <taxon>Cytophagia</taxon>
        <taxon>Cytophagales</taxon>
        <taxon>Spirosomataceae</taxon>
        <taxon>Larkinella</taxon>
    </lineage>
</organism>
<dbReference type="GO" id="GO:0016209">
    <property type="term" value="F:antioxidant activity"/>
    <property type="evidence" value="ECO:0007669"/>
    <property type="project" value="InterPro"/>
</dbReference>
<evidence type="ECO:0000259" key="1">
    <source>
        <dbReference type="PROSITE" id="PS51352"/>
    </source>
</evidence>
<proteinExistence type="predicted"/>
<dbReference type="Gene3D" id="3.40.30.10">
    <property type="entry name" value="Glutaredoxin"/>
    <property type="match status" value="1"/>
</dbReference>
<dbReference type="SUPFAM" id="SSF52833">
    <property type="entry name" value="Thioredoxin-like"/>
    <property type="match status" value="1"/>
</dbReference>
<accession>A0A3P1BCZ4</accession>
<dbReference type="Pfam" id="PF00578">
    <property type="entry name" value="AhpC-TSA"/>
    <property type="match status" value="1"/>
</dbReference>
<dbReference type="InterPro" id="IPR036249">
    <property type="entry name" value="Thioredoxin-like_sf"/>
</dbReference>
<sequence length="214" mass="24152">MIAFFDTVHEDTDLYSAPQVFRKLTPIAPLQAGEKAPLFAVHRQRTIGQYSIWQSDYSKTVHVHDWLQTGPLVIAFFSAGWNGYGKTYLQKLTRLYARIRETGGNLLVVSPDSLDSIQTLVNQHDLPFTIAQDVDNQIAAKFGVYSTDDPVWNLIAGITEDVPYPALFAVSTDRRIQFSYVDKNFTEEFPANELLNSIDEQQAVELAFYGRKAA</sequence>
<dbReference type="AlphaFoldDB" id="A0A3P1BCZ4"/>
<dbReference type="Proteomes" id="UP000271925">
    <property type="component" value="Unassembled WGS sequence"/>
</dbReference>
<dbReference type="PROSITE" id="PS51352">
    <property type="entry name" value="THIOREDOXIN_2"/>
    <property type="match status" value="1"/>
</dbReference>
<name>A0A3P1BCZ4_9BACT</name>
<dbReference type="OrthoDB" id="645652at2"/>